<keyword evidence="4" id="KW-0949">S-adenosyl-L-methionine</keyword>
<reference evidence="5" key="2">
    <citation type="submission" date="2025-09" db="UniProtKB">
        <authorList>
            <consortium name="Ensembl"/>
        </authorList>
    </citation>
    <scope>IDENTIFICATION</scope>
</reference>
<keyword evidence="3" id="KW-0808">Transferase</keyword>
<dbReference type="SUPFAM" id="SSF53335">
    <property type="entry name" value="S-adenosyl-L-methionine-dependent methyltransferases"/>
    <property type="match status" value="1"/>
</dbReference>
<keyword evidence="2" id="KW-0489">Methyltransferase</keyword>
<dbReference type="GeneTree" id="ENSGT00390000002862"/>
<proteinExistence type="predicted"/>
<evidence type="ECO:0000313" key="6">
    <source>
        <dbReference type="Proteomes" id="UP000261540"/>
    </source>
</evidence>
<evidence type="ECO:0000256" key="4">
    <source>
        <dbReference type="ARBA" id="ARBA00022691"/>
    </source>
</evidence>
<sequence length="294" mass="33277">MTSRMKCLALDYERYHKTFRLFLELSSEHQAMSKFIHESLPDIFARIGEGKTTFDVISVGSGTGEVDLEILSQLIKVLPDVKVGCDMVEPSEPMLEKCKELVSRTPNLGNVNFTWNQMTASEFEKHWRERQSEKKLDFIHMIQMLYYVTDTAATISFFRSLLNENGKLLIILVAGESSWGKLWGTYQKELCCTEITQCVTAADIKRYLTAEGISFETFVLPSTMDITECFIPGDEKGELLLDFLTEVLDFSHSAPPELKAGVMSFLRSPDCSSQQPVISCGSIQSQTFCKLHFV</sequence>
<accession>A0A3B3TI25</accession>
<dbReference type="AlphaFoldDB" id="A0A3B3TI25"/>
<name>A0A3B3TI25_9TELE</name>
<protein>
    <submittedName>
        <fullName evidence="5">Histamine N-methyltransferase</fullName>
    </submittedName>
</protein>
<dbReference type="Ensembl" id="ENSPKIT00000042911.1">
    <property type="protein sequence ID" value="ENSPKIP00000041971.1"/>
    <property type="gene ID" value="ENSPKIG00000025650.1"/>
</dbReference>
<dbReference type="STRING" id="1676925.ENSPKIP00000041971"/>
<dbReference type="CDD" id="cd02440">
    <property type="entry name" value="AdoMet_MTases"/>
    <property type="match status" value="1"/>
</dbReference>
<dbReference type="Pfam" id="PF13489">
    <property type="entry name" value="Methyltransf_23"/>
    <property type="match status" value="1"/>
</dbReference>
<dbReference type="Proteomes" id="UP000261540">
    <property type="component" value="Unplaced"/>
</dbReference>
<keyword evidence="6" id="KW-1185">Reference proteome</keyword>
<comment type="subunit">
    <text evidence="1">Monomer.</text>
</comment>
<organism evidence="5 6">
    <name type="scientific">Paramormyrops kingsleyae</name>
    <dbReference type="NCBI Taxonomy" id="1676925"/>
    <lineage>
        <taxon>Eukaryota</taxon>
        <taxon>Metazoa</taxon>
        <taxon>Chordata</taxon>
        <taxon>Craniata</taxon>
        <taxon>Vertebrata</taxon>
        <taxon>Euteleostomi</taxon>
        <taxon>Actinopterygii</taxon>
        <taxon>Neopterygii</taxon>
        <taxon>Teleostei</taxon>
        <taxon>Osteoglossocephala</taxon>
        <taxon>Osteoglossomorpha</taxon>
        <taxon>Osteoglossiformes</taxon>
        <taxon>Mormyridae</taxon>
        <taxon>Paramormyrops</taxon>
    </lineage>
</organism>
<dbReference type="PROSITE" id="PS51597">
    <property type="entry name" value="SAM_HNMT"/>
    <property type="match status" value="1"/>
</dbReference>
<reference evidence="5" key="1">
    <citation type="submission" date="2025-08" db="UniProtKB">
        <authorList>
            <consortium name="Ensembl"/>
        </authorList>
    </citation>
    <scope>IDENTIFICATION</scope>
</reference>
<evidence type="ECO:0000256" key="1">
    <source>
        <dbReference type="ARBA" id="ARBA00011245"/>
    </source>
</evidence>
<dbReference type="Gene3D" id="3.40.50.150">
    <property type="entry name" value="Vaccinia Virus protein VP39"/>
    <property type="match status" value="1"/>
</dbReference>
<evidence type="ECO:0000256" key="3">
    <source>
        <dbReference type="ARBA" id="ARBA00022679"/>
    </source>
</evidence>
<dbReference type="GO" id="GO:0008170">
    <property type="term" value="F:N-methyltransferase activity"/>
    <property type="evidence" value="ECO:0007669"/>
    <property type="project" value="InterPro"/>
</dbReference>
<evidence type="ECO:0000256" key="2">
    <source>
        <dbReference type="ARBA" id="ARBA00022603"/>
    </source>
</evidence>
<dbReference type="PIRSF" id="PIRSF016616">
    <property type="entry name" value="HHMT"/>
    <property type="match status" value="1"/>
</dbReference>
<evidence type="ECO:0000313" key="5">
    <source>
        <dbReference type="Ensembl" id="ENSPKIP00000041971.1"/>
    </source>
</evidence>
<dbReference type="InterPro" id="IPR029063">
    <property type="entry name" value="SAM-dependent_MTases_sf"/>
</dbReference>
<dbReference type="FunFam" id="3.40.50.150:FF:000118">
    <property type="entry name" value="Histamine N-methyltransferase"/>
    <property type="match status" value="1"/>
</dbReference>
<dbReference type="GO" id="GO:0032259">
    <property type="term" value="P:methylation"/>
    <property type="evidence" value="ECO:0007669"/>
    <property type="project" value="UniProtKB-KW"/>
</dbReference>
<dbReference type="InterPro" id="IPR016673">
    <property type="entry name" value="HHMT-like"/>
</dbReference>